<protein>
    <submittedName>
        <fullName evidence="1">Uncharacterized protein</fullName>
    </submittedName>
</protein>
<accession>D4MVM4</accession>
<name>D4MVM4_ANAHA</name>
<gene>
    <name evidence="1" type="ORF">CL2_26120</name>
</gene>
<sequence length="15" mass="1899">MTDSDKEVLYAWERR</sequence>
<proteinExistence type="predicted"/>
<reference evidence="1 2" key="1">
    <citation type="submission" date="2010-03" db="EMBL/GenBank/DDBJ databases">
        <title>The genome sequence of Clostridiales sp. SSC/2.</title>
        <authorList>
            <consortium name="metaHIT consortium -- http://www.metahit.eu/"/>
            <person name="Pajon A."/>
            <person name="Turner K."/>
            <person name="Parkhill J."/>
            <person name="Duncan S."/>
            <person name="Flint H."/>
        </authorList>
    </citation>
    <scope>NUCLEOTIDE SEQUENCE [LARGE SCALE GENOMIC DNA]</scope>
    <source>
        <strain evidence="1 2">SSC/2</strain>
    </source>
</reference>
<dbReference type="KEGG" id="bprl:CL2_26120"/>
<dbReference type="EMBL" id="FP929061">
    <property type="protein sequence ID" value="CBL39440.1"/>
    <property type="molecule type" value="Genomic_DNA"/>
</dbReference>
<dbReference type="Proteomes" id="UP000008960">
    <property type="component" value="Chromosome"/>
</dbReference>
<reference evidence="1 2" key="2">
    <citation type="submission" date="2010-03" db="EMBL/GenBank/DDBJ databases">
        <authorList>
            <person name="Pajon A."/>
        </authorList>
    </citation>
    <scope>NUCLEOTIDE SEQUENCE [LARGE SCALE GENOMIC DNA]</scope>
    <source>
        <strain evidence="1 2">SSC/2</strain>
    </source>
</reference>
<evidence type="ECO:0000313" key="1">
    <source>
        <dbReference type="EMBL" id="CBL39440.1"/>
    </source>
</evidence>
<organism evidence="1 2">
    <name type="scientific">Anaerostipes hadrus</name>
    <dbReference type="NCBI Taxonomy" id="649756"/>
    <lineage>
        <taxon>Bacteria</taxon>
        <taxon>Bacillati</taxon>
        <taxon>Bacillota</taxon>
        <taxon>Clostridia</taxon>
        <taxon>Lachnospirales</taxon>
        <taxon>Lachnospiraceae</taxon>
        <taxon>Anaerostipes</taxon>
    </lineage>
</organism>
<evidence type="ECO:0000313" key="2">
    <source>
        <dbReference type="Proteomes" id="UP000008960"/>
    </source>
</evidence>